<evidence type="ECO:0000256" key="3">
    <source>
        <dbReference type="ARBA" id="ARBA00022448"/>
    </source>
</evidence>
<evidence type="ECO:0000313" key="9">
    <source>
        <dbReference type="Proteomes" id="UP000624244"/>
    </source>
</evidence>
<keyword evidence="4 7" id="KW-0931">ER-Golgi transport</keyword>
<gene>
    <name evidence="8" type="ORF">GGP41_004713</name>
</gene>
<keyword evidence="6 7" id="KW-0472">Membrane</keyword>
<keyword evidence="3 7" id="KW-0813">Transport</keyword>
<comment type="caution">
    <text evidence="8">The sequence shown here is derived from an EMBL/GenBank/DDBJ whole genome shotgun (WGS) entry which is preliminary data.</text>
</comment>
<dbReference type="PANTHER" id="PTHR13768">
    <property type="entry name" value="SOLUBLE NSF ATTACHMENT PROTEIN SNAP"/>
    <property type="match status" value="1"/>
</dbReference>
<dbReference type="InterPro" id="IPR011990">
    <property type="entry name" value="TPR-like_helical_dom_sf"/>
</dbReference>
<evidence type="ECO:0000256" key="2">
    <source>
        <dbReference type="ARBA" id="ARBA00010050"/>
    </source>
</evidence>
<evidence type="ECO:0000256" key="6">
    <source>
        <dbReference type="ARBA" id="ARBA00023136"/>
    </source>
</evidence>
<dbReference type="Proteomes" id="UP000624244">
    <property type="component" value="Unassembled WGS sequence"/>
</dbReference>
<keyword evidence="5 7" id="KW-0653">Protein transport</keyword>
<accession>A0A8H5ZEY9</accession>
<dbReference type="GO" id="GO:0005774">
    <property type="term" value="C:vacuolar membrane"/>
    <property type="evidence" value="ECO:0007669"/>
    <property type="project" value="TreeGrafter"/>
</dbReference>
<dbReference type="GO" id="GO:0006886">
    <property type="term" value="P:intracellular protein transport"/>
    <property type="evidence" value="ECO:0007669"/>
    <property type="project" value="UniProtKB-UniRule"/>
</dbReference>
<dbReference type="InterPro" id="IPR000744">
    <property type="entry name" value="NSF_attach"/>
</dbReference>
<dbReference type="GO" id="GO:0019905">
    <property type="term" value="F:syntaxin binding"/>
    <property type="evidence" value="ECO:0007669"/>
    <property type="project" value="TreeGrafter"/>
</dbReference>
<evidence type="ECO:0000256" key="5">
    <source>
        <dbReference type="ARBA" id="ARBA00022927"/>
    </source>
</evidence>
<comment type="subcellular location">
    <subcellularLocation>
        <location evidence="1 7">Membrane</location>
        <topology evidence="1 7">Peripheral membrane protein</topology>
    </subcellularLocation>
</comment>
<dbReference type="GO" id="GO:0031201">
    <property type="term" value="C:SNARE complex"/>
    <property type="evidence" value="ECO:0007669"/>
    <property type="project" value="TreeGrafter"/>
</dbReference>
<dbReference type="EMBL" id="WNKQ01000015">
    <property type="protein sequence ID" value="KAF5846658.1"/>
    <property type="molecule type" value="Genomic_DNA"/>
</dbReference>
<comment type="function">
    <text evidence="7">Required for vesicular transport between the endoplasmic reticulum and the Golgi apparatus.</text>
</comment>
<evidence type="ECO:0000256" key="4">
    <source>
        <dbReference type="ARBA" id="ARBA00022892"/>
    </source>
</evidence>
<dbReference type="SUPFAM" id="SSF48452">
    <property type="entry name" value="TPR-like"/>
    <property type="match status" value="1"/>
</dbReference>
<dbReference type="GO" id="GO:0005483">
    <property type="term" value="F:soluble NSF attachment protein activity"/>
    <property type="evidence" value="ECO:0007669"/>
    <property type="project" value="UniProtKB-ARBA"/>
</dbReference>
<dbReference type="Gene3D" id="1.25.40.10">
    <property type="entry name" value="Tetratricopeptide repeat domain"/>
    <property type="match status" value="1"/>
</dbReference>
<dbReference type="Pfam" id="PF14938">
    <property type="entry name" value="SNAP"/>
    <property type="match status" value="1"/>
</dbReference>
<dbReference type="GO" id="GO:0035494">
    <property type="term" value="P:SNARE complex disassembly"/>
    <property type="evidence" value="ECO:0007669"/>
    <property type="project" value="TreeGrafter"/>
</dbReference>
<evidence type="ECO:0000256" key="7">
    <source>
        <dbReference type="RuleBase" id="RU367013"/>
    </source>
</evidence>
<evidence type="ECO:0000313" key="8">
    <source>
        <dbReference type="EMBL" id="KAF5846658.1"/>
    </source>
</evidence>
<evidence type="ECO:0008006" key="10">
    <source>
        <dbReference type="Google" id="ProtNLM"/>
    </source>
</evidence>
<dbReference type="AlphaFoldDB" id="A0A8H5ZEY9"/>
<dbReference type="PANTHER" id="PTHR13768:SF8">
    <property type="entry name" value="ALPHA-SOLUBLE NSF ATTACHMENT PROTEIN"/>
    <property type="match status" value="1"/>
</dbReference>
<comment type="similarity">
    <text evidence="2 7">Belongs to the SNAP family.</text>
</comment>
<protein>
    <recommendedName>
        <fullName evidence="10">Alpha-soluble NSF attachment protein</fullName>
    </recommendedName>
</protein>
<proteinExistence type="inferred from homology"/>
<evidence type="ECO:0000256" key="1">
    <source>
        <dbReference type="ARBA" id="ARBA00004170"/>
    </source>
</evidence>
<dbReference type="CDD" id="cd15832">
    <property type="entry name" value="SNAP"/>
    <property type="match status" value="1"/>
</dbReference>
<reference evidence="8" key="1">
    <citation type="submission" date="2019-11" db="EMBL/GenBank/DDBJ databases">
        <title>Bipolaris sorokiniana Genome sequencing.</title>
        <authorList>
            <person name="Wang H."/>
        </authorList>
    </citation>
    <scope>NUCLEOTIDE SEQUENCE</scope>
</reference>
<dbReference type="PRINTS" id="PR00448">
    <property type="entry name" value="NSFATTACHMNT"/>
</dbReference>
<organism evidence="8 9">
    <name type="scientific">Cochliobolus sativus</name>
    <name type="common">Common root rot and spot blotch fungus</name>
    <name type="synonym">Bipolaris sorokiniana</name>
    <dbReference type="NCBI Taxonomy" id="45130"/>
    <lineage>
        <taxon>Eukaryota</taxon>
        <taxon>Fungi</taxon>
        <taxon>Dikarya</taxon>
        <taxon>Ascomycota</taxon>
        <taxon>Pezizomycotina</taxon>
        <taxon>Dothideomycetes</taxon>
        <taxon>Pleosporomycetidae</taxon>
        <taxon>Pleosporales</taxon>
        <taxon>Pleosporineae</taxon>
        <taxon>Pleosporaceae</taxon>
        <taxon>Bipolaris</taxon>
    </lineage>
</organism>
<dbReference type="FunFam" id="1.25.40.10:FF:000049">
    <property type="entry name" value="Alpha-soluble NSF attachment protein-like"/>
    <property type="match status" value="1"/>
</dbReference>
<sequence length="328" mass="36748">MKTASAATYSNPSFDTVSLLLKDFSHICYYTLYIAHSANMAGDPRALLRQAETSLQKASGGFSFFGGKQEKYEAAAEQFIAAANAFRMQKMGKEAGEAFEKAASVQRQHLNEPDDEANTLTDAFKAYRKDDPEAAARCLDKAITHYCNKGNFRRAATHKQNLGELYEVELGDNMRAAAAYEEAAGWYESALANKLWLKTADLIALEGKDYYKAIELYEKVAKASIANNLMRWSVKEYLLKAGICQLCTGDQVGVNTALEKYREIDPSFQQQREYALLVDLTAAVQDGDQEMFADKLFQFDQLSKLDKWKTTLLLRIKNTIEEGGEDFS</sequence>
<name>A0A8H5ZEY9_COCSA</name>